<evidence type="ECO:0000313" key="1">
    <source>
        <dbReference type="EMBL" id="KZT09842.1"/>
    </source>
</evidence>
<evidence type="ECO:0008006" key="3">
    <source>
        <dbReference type="Google" id="ProtNLM"/>
    </source>
</evidence>
<name>A0A165G538_9APHY</name>
<dbReference type="EMBL" id="KV427610">
    <property type="protein sequence ID" value="KZT09842.1"/>
    <property type="molecule type" value="Genomic_DNA"/>
</dbReference>
<organism evidence="1 2">
    <name type="scientific">Laetiporus sulphureus 93-53</name>
    <dbReference type="NCBI Taxonomy" id="1314785"/>
    <lineage>
        <taxon>Eukaryota</taxon>
        <taxon>Fungi</taxon>
        <taxon>Dikarya</taxon>
        <taxon>Basidiomycota</taxon>
        <taxon>Agaricomycotina</taxon>
        <taxon>Agaricomycetes</taxon>
        <taxon>Polyporales</taxon>
        <taxon>Laetiporus</taxon>
    </lineage>
</organism>
<protein>
    <recommendedName>
        <fullName evidence="3">F-box domain-containing protein</fullName>
    </recommendedName>
</protein>
<evidence type="ECO:0000313" key="2">
    <source>
        <dbReference type="Proteomes" id="UP000076871"/>
    </source>
</evidence>
<dbReference type="InParanoid" id="A0A165G538"/>
<dbReference type="AlphaFoldDB" id="A0A165G538"/>
<dbReference type="Proteomes" id="UP000076871">
    <property type="component" value="Unassembled WGS sequence"/>
</dbReference>
<proteinExistence type="predicted"/>
<gene>
    <name evidence="1" type="ORF">LAESUDRAFT_694303</name>
</gene>
<sequence length="332" mass="37817">MPSTDGLEERSRYIGRFQTRKCILPIEVLEELVAFRFATNHAFSSIANLSLVSRQFRQLVLKRFFAKFHAKSAAHWTRCCQIPGVFNWVRTLHCFSGTLSVQPSLLGCFKRLQIIELDFSSDGLATQSDRISFIFSHLTSNITELRLKCLPRIDHHLLALIASRFTALEMLDLTCADRLDEACCWLCYEESSSCSDHSPVPDCHSSVEDLSVAFATALKPLKRLEHLFIGIFLSDLDLLYEHLSHWHEFNVEFVGTYGPDSCPACLERHSSSVRQKELIASVSIARTLPFLKTISWNTFFAEDQPGDDAGARVTTLWIRRIDGFIQARRAPW</sequence>
<keyword evidence="2" id="KW-1185">Reference proteome</keyword>
<dbReference type="RefSeq" id="XP_040767582.1">
    <property type="nucleotide sequence ID" value="XM_040906191.1"/>
</dbReference>
<reference evidence="1 2" key="1">
    <citation type="journal article" date="2016" name="Mol. Biol. Evol.">
        <title>Comparative Genomics of Early-Diverging Mushroom-Forming Fungi Provides Insights into the Origins of Lignocellulose Decay Capabilities.</title>
        <authorList>
            <person name="Nagy L.G."/>
            <person name="Riley R."/>
            <person name="Tritt A."/>
            <person name="Adam C."/>
            <person name="Daum C."/>
            <person name="Floudas D."/>
            <person name="Sun H."/>
            <person name="Yadav J.S."/>
            <person name="Pangilinan J."/>
            <person name="Larsson K.H."/>
            <person name="Matsuura K."/>
            <person name="Barry K."/>
            <person name="Labutti K."/>
            <person name="Kuo R."/>
            <person name="Ohm R.A."/>
            <person name="Bhattacharya S.S."/>
            <person name="Shirouzu T."/>
            <person name="Yoshinaga Y."/>
            <person name="Martin F.M."/>
            <person name="Grigoriev I.V."/>
            <person name="Hibbett D.S."/>
        </authorList>
    </citation>
    <scope>NUCLEOTIDE SEQUENCE [LARGE SCALE GENOMIC DNA]</scope>
    <source>
        <strain evidence="1 2">93-53</strain>
    </source>
</reference>
<accession>A0A165G538</accession>
<dbReference type="OrthoDB" id="3159295at2759"/>
<dbReference type="GeneID" id="63823220"/>